<dbReference type="HOGENOM" id="CLU_2005545_0_0_1"/>
<evidence type="ECO:0000313" key="2">
    <source>
        <dbReference type="EMBL" id="EZF53910.1"/>
    </source>
</evidence>
<evidence type="ECO:0000256" key="1">
    <source>
        <dbReference type="SAM" id="MobiDB-lite"/>
    </source>
</evidence>
<reference evidence="2" key="1">
    <citation type="submission" date="2014-02" db="EMBL/GenBank/DDBJ databases">
        <title>The Genome Sequence of Trichophyton rubrum (morphotype fischeri) CBS 288.86.</title>
        <authorList>
            <consortium name="The Broad Institute Genomics Platform"/>
            <person name="Cuomo C.A."/>
            <person name="White T.C."/>
            <person name="Graser Y."/>
            <person name="Martinez-Rossi N."/>
            <person name="Heitman J."/>
            <person name="Young S.K."/>
            <person name="Zeng Q."/>
            <person name="Gargeya S."/>
            <person name="Abouelleil A."/>
            <person name="Alvarado L."/>
            <person name="Chapman S.B."/>
            <person name="Gainer-Dewar J."/>
            <person name="Goldberg J."/>
            <person name="Griggs A."/>
            <person name="Gujja S."/>
            <person name="Hansen M."/>
            <person name="Howarth C."/>
            <person name="Imamovic A."/>
            <person name="Larimer J."/>
            <person name="Martinez D."/>
            <person name="Murphy C."/>
            <person name="Pearson M.D."/>
            <person name="Persinoti G."/>
            <person name="Poon T."/>
            <person name="Priest M."/>
            <person name="Roberts A.D."/>
            <person name="Saif S."/>
            <person name="Shea T.D."/>
            <person name="Sykes S.N."/>
            <person name="Wortman J."/>
            <person name="Nusbaum C."/>
            <person name="Birren B."/>
        </authorList>
    </citation>
    <scope>NUCLEOTIDE SEQUENCE [LARGE SCALE GENOMIC DNA]</scope>
    <source>
        <strain evidence="2">CBS 288.86</strain>
    </source>
</reference>
<dbReference type="Proteomes" id="UP000023758">
    <property type="component" value="Unassembled WGS sequence"/>
</dbReference>
<accession>A0A022W651</accession>
<proteinExistence type="predicted"/>
<gene>
    <name evidence="2" type="ORF">H103_03248</name>
</gene>
<feature type="compositionally biased region" description="Polar residues" evidence="1">
    <location>
        <begin position="89"/>
        <end position="110"/>
    </location>
</feature>
<protein>
    <submittedName>
        <fullName evidence="2">Uncharacterized protein</fullName>
    </submittedName>
</protein>
<dbReference type="AlphaFoldDB" id="A0A022W651"/>
<dbReference type="EMBL" id="KK207799">
    <property type="protein sequence ID" value="EZF53910.1"/>
    <property type="molecule type" value="Genomic_DNA"/>
</dbReference>
<feature type="compositionally biased region" description="Basic and acidic residues" evidence="1">
    <location>
        <begin position="1"/>
        <end position="11"/>
    </location>
</feature>
<name>A0A022W651_TRIRU</name>
<organism evidence="2">
    <name type="scientific">Trichophyton rubrum CBS 288.86</name>
    <dbReference type="NCBI Taxonomy" id="1215330"/>
    <lineage>
        <taxon>Eukaryota</taxon>
        <taxon>Fungi</taxon>
        <taxon>Dikarya</taxon>
        <taxon>Ascomycota</taxon>
        <taxon>Pezizomycotina</taxon>
        <taxon>Eurotiomycetes</taxon>
        <taxon>Eurotiomycetidae</taxon>
        <taxon>Onygenales</taxon>
        <taxon>Arthrodermataceae</taxon>
        <taxon>Trichophyton</taxon>
    </lineage>
</organism>
<sequence length="124" mass="13193">MERTSLIERGRLLRSPYPAEEGPRGGHQLKPSDISLRSSRPILADMPDDQRASSKPGKSGGAAEDEDDEAVEQAQNGTSEHADVAKAAPSTNSALTHPYTQRIPSVRTSGSIMILEGQEVGTAL</sequence>
<feature type="region of interest" description="Disordered" evidence="1">
    <location>
        <begin position="1"/>
        <end position="110"/>
    </location>
</feature>